<evidence type="ECO:0000313" key="5">
    <source>
        <dbReference type="EMBL" id="SFU28186.1"/>
    </source>
</evidence>
<dbReference type="STRING" id="155865.SAMN05216515_10249"/>
<dbReference type="OrthoDB" id="9802030at2"/>
<evidence type="ECO:0000256" key="3">
    <source>
        <dbReference type="ARBA" id="ARBA00023239"/>
    </source>
</evidence>
<evidence type="ECO:0000313" key="6">
    <source>
        <dbReference type="Proteomes" id="UP000198817"/>
    </source>
</evidence>
<gene>
    <name evidence="5" type="ORF">SAMN05216508_10148</name>
</gene>
<sequence>MDKTLKFLYGTVPGRILLKGLTARPVSKAAGAFMDSAFSIPLIRPFVKKNGIDLSECETADFRCFNDCFTRKLKPEVRPVDREGNHLISPCDGLLRVWPVQDGLVLPVKESRYSVADLLGPGADPSPFQGGQCLVFRLCVHHYHRYCYFDSGRKGENIFLPGRLHTVQPIALRSVPVFTENCREVTRMETDHFGSAAQIEVGAMLVGKIRNHHGAGPMTRGEEKGMFLYGGSTIIVLLPAGSAELDPAILRASAAGEETPVRLGEWIGTGKGSR</sequence>
<keyword evidence="6" id="KW-1185">Reference proteome</keyword>
<evidence type="ECO:0000256" key="1">
    <source>
        <dbReference type="ARBA" id="ARBA00022793"/>
    </source>
</evidence>
<dbReference type="PANTHER" id="PTHR10067">
    <property type="entry name" value="PHOSPHATIDYLSERINE DECARBOXYLASE"/>
    <property type="match status" value="1"/>
</dbReference>
<keyword evidence="4" id="KW-0670">Pyruvate</keyword>
<dbReference type="AlphaFoldDB" id="A0A1I7EW78"/>
<keyword evidence="2" id="KW-0865">Zymogen</keyword>
<dbReference type="GO" id="GO:0004609">
    <property type="term" value="F:phosphatidylserine decarboxylase activity"/>
    <property type="evidence" value="ECO:0007669"/>
    <property type="project" value="InterPro"/>
</dbReference>
<keyword evidence="1" id="KW-0210">Decarboxylase</keyword>
<dbReference type="RefSeq" id="WP_090469083.1">
    <property type="nucleotide sequence ID" value="NZ_FOWF01000002.1"/>
</dbReference>
<name>A0A1I7EW78_9FIRM</name>
<evidence type="ECO:0000256" key="4">
    <source>
        <dbReference type="ARBA" id="ARBA00023317"/>
    </source>
</evidence>
<keyword evidence="3" id="KW-0456">Lyase</keyword>
<protein>
    <submittedName>
        <fullName evidence="5">Phosphatidylserine decarboxylase</fullName>
    </submittedName>
</protein>
<reference evidence="5 6" key="1">
    <citation type="submission" date="2016-10" db="EMBL/GenBank/DDBJ databases">
        <authorList>
            <person name="de Groot N.N."/>
        </authorList>
    </citation>
    <scope>NUCLEOTIDE SEQUENCE [LARGE SCALE GENOMIC DNA]</scope>
    <source>
        <strain evidence="5 6">KHGC13</strain>
    </source>
</reference>
<dbReference type="Proteomes" id="UP000198817">
    <property type="component" value="Unassembled WGS sequence"/>
</dbReference>
<dbReference type="EMBL" id="FPBT01000001">
    <property type="protein sequence ID" value="SFU28186.1"/>
    <property type="molecule type" value="Genomic_DNA"/>
</dbReference>
<dbReference type="GO" id="GO:0008654">
    <property type="term" value="P:phospholipid biosynthetic process"/>
    <property type="evidence" value="ECO:0007669"/>
    <property type="project" value="InterPro"/>
</dbReference>
<dbReference type="Pfam" id="PF02666">
    <property type="entry name" value="PS_Dcarbxylase"/>
    <property type="match status" value="1"/>
</dbReference>
<proteinExistence type="predicted"/>
<accession>A0A1I7EW78</accession>
<organism evidence="5 6">
    <name type="scientific">Eubacterium pyruvativorans</name>
    <dbReference type="NCBI Taxonomy" id="155865"/>
    <lineage>
        <taxon>Bacteria</taxon>
        <taxon>Bacillati</taxon>
        <taxon>Bacillota</taxon>
        <taxon>Clostridia</taxon>
        <taxon>Eubacteriales</taxon>
        <taxon>Eubacteriaceae</taxon>
        <taxon>Eubacterium</taxon>
    </lineage>
</organism>
<evidence type="ECO:0000256" key="2">
    <source>
        <dbReference type="ARBA" id="ARBA00023145"/>
    </source>
</evidence>
<dbReference type="InterPro" id="IPR003817">
    <property type="entry name" value="PS_Dcarbxylase"/>
</dbReference>